<dbReference type="SUPFAM" id="SSF50249">
    <property type="entry name" value="Nucleic acid-binding proteins"/>
    <property type="match status" value="1"/>
</dbReference>
<comment type="cofactor">
    <cofactor evidence="1">
        <name>Mg(2+)</name>
        <dbReference type="ChEBI" id="CHEBI:18420"/>
    </cofactor>
</comment>
<dbReference type="GO" id="GO:0005737">
    <property type="term" value="C:cytoplasm"/>
    <property type="evidence" value="ECO:0007669"/>
    <property type="project" value="TreeGrafter"/>
</dbReference>
<protein>
    <submittedName>
        <fullName evidence="7">Ribonuclease E/G</fullName>
    </submittedName>
</protein>
<evidence type="ECO:0000256" key="3">
    <source>
        <dbReference type="ARBA" id="ARBA00022801"/>
    </source>
</evidence>
<dbReference type="Gene3D" id="2.40.50.140">
    <property type="entry name" value="Nucleic acid-binding proteins"/>
    <property type="match status" value="1"/>
</dbReference>
<evidence type="ECO:0000259" key="6">
    <source>
        <dbReference type="SMART" id="SM00316"/>
    </source>
</evidence>
<evidence type="ECO:0000256" key="1">
    <source>
        <dbReference type="ARBA" id="ARBA00001946"/>
    </source>
</evidence>
<dbReference type="InterPro" id="IPR004659">
    <property type="entry name" value="RNase_E/G"/>
</dbReference>
<dbReference type="GO" id="GO:0016787">
    <property type="term" value="F:hydrolase activity"/>
    <property type="evidence" value="ECO:0007669"/>
    <property type="project" value="UniProtKB-KW"/>
</dbReference>
<sequence length="516" mass="59105">MEKELIINATPTEVEIALLEQSKLVELHNQKTNSNFTVGDVFLGRIKRLMPGLNAAFVDIGHKKDAFLHYTDLGPKLKSLLKYTNGVATGGINTYRLDNFTIEPDIIKTGKVDQVLNRRDLILVQVLKEPISTKGPRLSCEITIPGRYLVLTPFVNVVAVSKKISNNEERKRLQVLVESIRPKNFGVIVRTAAEGKKVADLHEELNFMLNKWEEIFQQLQNAKPPTKLLSELDKTSSILRDILTDSFNKIVVNDRQMHANIKNYLGSIAPEKVKILNLYKGKKPVFESFGVTRQIKSSFGKTATMPSGAYLVIEHTEAMHVIDVNSGHKMQNANQEQAVLNVNLEAAEEIARQLRLRDIGGIIIIDFIDMRNKDHRNVLVKAMRQSMKKDRAQHTILPLSKFGLMQITRQRVRPEVKINTAEVCPTCNGTGKINASILVTDDIERDLMFIFQSRPKAKIKLFVHPYLEAFFKKGLPNKQMRWYWQYQKWVKIYSDNDFGMLEYRFFDENDDEIRLN</sequence>
<dbReference type="PANTHER" id="PTHR30001:SF0">
    <property type="entry name" value="RIBONUCLEASE G"/>
    <property type="match status" value="1"/>
</dbReference>
<dbReference type="RefSeq" id="WP_099152278.1">
    <property type="nucleotide sequence ID" value="NZ_PDUD01000026.1"/>
</dbReference>
<dbReference type="GO" id="GO:0046872">
    <property type="term" value="F:metal ion binding"/>
    <property type="evidence" value="ECO:0007669"/>
    <property type="project" value="UniProtKB-KW"/>
</dbReference>
<dbReference type="EMBL" id="PDUD01000026">
    <property type="protein sequence ID" value="PHN04252.1"/>
    <property type="molecule type" value="Genomic_DNA"/>
</dbReference>
<keyword evidence="5" id="KW-0694">RNA-binding</keyword>
<dbReference type="Proteomes" id="UP000223913">
    <property type="component" value="Unassembled WGS sequence"/>
</dbReference>
<dbReference type="InterPro" id="IPR012340">
    <property type="entry name" value="NA-bd_OB-fold"/>
</dbReference>
<keyword evidence="2" id="KW-0479">Metal-binding</keyword>
<dbReference type="GO" id="GO:0003723">
    <property type="term" value="F:RNA binding"/>
    <property type="evidence" value="ECO:0007669"/>
    <property type="project" value="UniProtKB-KW"/>
</dbReference>
<gene>
    <name evidence="7" type="ORF">CRP01_22075</name>
</gene>
<dbReference type="InterPro" id="IPR019307">
    <property type="entry name" value="RNA-bd_AU-1/RNase_E/G"/>
</dbReference>
<keyword evidence="3" id="KW-0378">Hydrolase</keyword>
<dbReference type="InterPro" id="IPR003029">
    <property type="entry name" value="S1_domain"/>
</dbReference>
<evidence type="ECO:0000256" key="2">
    <source>
        <dbReference type="ARBA" id="ARBA00022723"/>
    </source>
</evidence>
<evidence type="ECO:0000256" key="4">
    <source>
        <dbReference type="ARBA" id="ARBA00022842"/>
    </source>
</evidence>
<feature type="domain" description="S1 motif" evidence="6">
    <location>
        <begin position="37"/>
        <end position="141"/>
    </location>
</feature>
<evidence type="ECO:0000313" key="8">
    <source>
        <dbReference type="Proteomes" id="UP000223913"/>
    </source>
</evidence>
<reference evidence="7 8" key="1">
    <citation type="submission" date="2017-10" db="EMBL/GenBank/DDBJ databases">
        <title>The draft genome sequence of Lewinella nigricans NBRC 102662.</title>
        <authorList>
            <person name="Wang K."/>
        </authorList>
    </citation>
    <scope>NUCLEOTIDE SEQUENCE [LARGE SCALE GENOMIC DNA]</scope>
    <source>
        <strain evidence="7 8">NBRC 102662</strain>
    </source>
</reference>
<dbReference type="AlphaFoldDB" id="A0A2D0N6U2"/>
<organism evidence="7 8">
    <name type="scientific">Flavilitoribacter nigricans (strain ATCC 23147 / DSM 23189 / NBRC 102662 / NCIMB 1420 / SS-2)</name>
    <name type="common">Lewinella nigricans</name>
    <dbReference type="NCBI Taxonomy" id="1122177"/>
    <lineage>
        <taxon>Bacteria</taxon>
        <taxon>Pseudomonadati</taxon>
        <taxon>Bacteroidota</taxon>
        <taxon>Saprospiria</taxon>
        <taxon>Saprospirales</taxon>
        <taxon>Lewinellaceae</taxon>
        <taxon>Flavilitoribacter</taxon>
    </lineage>
</organism>
<dbReference type="SMART" id="SM00316">
    <property type="entry name" value="S1"/>
    <property type="match status" value="1"/>
</dbReference>
<dbReference type="CDD" id="cd04453">
    <property type="entry name" value="S1_RNase_E"/>
    <property type="match status" value="1"/>
</dbReference>
<dbReference type="Pfam" id="PF10150">
    <property type="entry name" value="RNase_E_G"/>
    <property type="match status" value="1"/>
</dbReference>
<keyword evidence="8" id="KW-1185">Reference proteome</keyword>
<keyword evidence="4" id="KW-0460">Magnesium</keyword>
<name>A0A2D0N6U2_FLAN2</name>
<accession>A0A2D0N6U2</accession>
<proteinExistence type="predicted"/>
<dbReference type="NCBIfam" id="TIGR00757">
    <property type="entry name" value="RNaseEG"/>
    <property type="match status" value="1"/>
</dbReference>
<dbReference type="GO" id="GO:0006364">
    <property type="term" value="P:rRNA processing"/>
    <property type="evidence" value="ECO:0007669"/>
    <property type="project" value="TreeGrafter"/>
</dbReference>
<dbReference type="GO" id="GO:0004540">
    <property type="term" value="F:RNA nuclease activity"/>
    <property type="evidence" value="ECO:0007669"/>
    <property type="project" value="InterPro"/>
</dbReference>
<evidence type="ECO:0000256" key="5">
    <source>
        <dbReference type="ARBA" id="ARBA00022884"/>
    </source>
</evidence>
<dbReference type="OrthoDB" id="9804278at2"/>
<comment type="caution">
    <text evidence="7">The sequence shown here is derived from an EMBL/GenBank/DDBJ whole genome shotgun (WGS) entry which is preliminary data.</text>
</comment>
<evidence type="ECO:0000313" key="7">
    <source>
        <dbReference type="EMBL" id="PHN04252.1"/>
    </source>
</evidence>
<dbReference type="PANTHER" id="PTHR30001">
    <property type="entry name" value="RIBONUCLEASE"/>
    <property type="match status" value="1"/>
</dbReference>